<protein>
    <submittedName>
        <fullName evidence="1">Uncharacterized protein</fullName>
    </submittedName>
</protein>
<name>A0ACC2IHM6_9PEZI</name>
<dbReference type="EMBL" id="JAPESX010001386">
    <property type="protein sequence ID" value="KAJ8114670.1"/>
    <property type="molecule type" value="Genomic_DNA"/>
</dbReference>
<proteinExistence type="predicted"/>
<comment type="caution">
    <text evidence="1">The sequence shown here is derived from an EMBL/GenBank/DDBJ whole genome shotgun (WGS) entry which is preliminary data.</text>
</comment>
<organism evidence="1 2">
    <name type="scientific">Nemania bipapillata</name>
    <dbReference type="NCBI Taxonomy" id="110536"/>
    <lineage>
        <taxon>Eukaryota</taxon>
        <taxon>Fungi</taxon>
        <taxon>Dikarya</taxon>
        <taxon>Ascomycota</taxon>
        <taxon>Pezizomycotina</taxon>
        <taxon>Sordariomycetes</taxon>
        <taxon>Xylariomycetidae</taxon>
        <taxon>Xylariales</taxon>
        <taxon>Xylariaceae</taxon>
        <taxon>Nemania</taxon>
    </lineage>
</organism>
<reference evidence="1" key="1">
    <citation type="submission" date="2022-11" db="EMBL/GenBank/DDBJ databases">
        <title>Genome Sequence of Nemania bipapillata.</title>
        <authorList>
            <person name="Buettner E."/>
        </authorList>
    </citation>
    <scope>NUCLEOTIDE SEQUENCE</scope>
    <source>
        <strain evidence="1">CP14</strain>
    </source>
</reference>
<keyword evidence="2" id="KW-1185">Reference proteome</keyword>
<evidence type="ECO:0000313" key="1">
    <source>
        <dbReference type="EMBL" id="KAJ8114670.1"/>
    </source>
</evidence>
<sequence length="211" mass="22654">MVVVVSNLMNSDGDVEAESGRAEGSASAGVEVTCTTCYVTGGITAELGFDDNYDIGQAITNFTSEIVDGIENVTSAAWDYLETEVPDALSNLTEHFDLDDVSFPPLEVSFNIDFPEIPACELHIQFFDFELYMLLDTVISADASYMVNLYSSETPLGLALNDDNSVGVVVSVDLMLAANADIDISSGLHIKVDSMALDLPLFSRNVSTLVL</sequence>
<evidence type="ECO:0000313" key="2">
    <source>
        <dbReference type="Proteomes" id="UP001153334"/>
    </source>
</evidence>
<accession>A0ACC2IHM6</accession>
<gene>
    <name evidence="1" type="ORF">ONZ43_g4848</name>
</gene>
<dbReference type="Proteomes" id="UP001153334">
    <property type="component" value="Unassembled WGS sequence"/>
</dbReference>